<dbReference type="PRINTS" id="PR00069">
    <property type="entry name" value="ALDKETRDTASE"/>
</dbReference>
<dbReference type="STRING" id="1349767.GJA_3847"/>
<dbReference type="Gene3D" id="3.20.20.100">
    <property type="entry name" value="NADP-dependent oxidoreductase domain"/>
    <property type="match status" value="1"/>
</dbReference>
<dbReference type="PATRIC" id="fig|1349767.4.peg.436"/>
<dbReference type="OrthoDB" id="5488419at2"/>
<evidence type="ECO:0000313" key="3">
    <source>
        <dbReference type="EMBL" id="CDG84459.1"/>
    </source>
</evidence>
<feature type="domain" description="NADP-dependent oxidoreductase" evidence="2">
    <location>
        <begin position="16"/>
        <end position="312"/>
    </location>
</feature>
<dbReference type="AlphaFoldDB" id="W0V6L9"/>
<dbReference type="InterPro" id="IPR023210">
    <property type="entry name" value="NADP_OxRdtase_dom"/>
</dbReference>
<proteinExistence type="predicted"/>
<evidence type="ECO:0000313" key="4">
    <source>
        <dbReference type="Proteomes" id="UP000027604"/>
    </source>
</evidence>
<dbReference type="GO" id="GO:0016491">
    <property type="term" value="F:oxidoreductase activity"/>
    <property type="evidence" value="ECO:0007669"/>
    <property type="project" value="UniProtKB-KW"/>
</dbReference>
<dbReference type="Pfam" id="PF00248">
    <property type="entry name" value="Aldo_ket_red"/>
    <property type="match status" value="1"/>
</dbReference>
<dbReference type="SUPFAM" id="SSF51430">
    <property type="entry name" value="NAD(P)-linked oxidoreductase"/>
    <property type="match status" value="1"/>
</dbReference>
<evidence type="ECO:0000256" key="1">
    <source>
        <dbReference type="ARBA" id="ARBA00023002"/>
    </source>
</evidence>
<evidence type="ECO:0000259" key="2">
    <source>
        <dbReference type="Pfam" id="PF00248"/>
    </source>
</evidence>
<dbReference type="HOGENOM" id="CLU_023205_2_0_4"/>
<dbReference type="KEGG" id="jag:GJA_3847"/>
<accession>W0V6L9</accession>
<dbReference type="FunFam" id="3.20.20.100:FF:000004">
    <property type="entry name" value="Oxidoreductase, aldo/keto reductase"/>
    <property type="match status" value="1"/>
</dbReference>
<gene>
    <name evidence="3" type="ORF">GJA_3847</name>
</gene>
<keyword evidence="4" id="KW-1185">Reference proteome</keyword>
<dbReference type="RefSeq" id="WP_038494828.1">
    <property type="nucleotide sequence ID" value="NZ_BCTH01000072.1"/>
</dbReference>
<dbReference type="eggNOG" id="COG0667">
    <property type="taxonomic scope" value="Bacteria"/>
</dbReference>
<dbReference type="PANTHER" id="PTHR43364">
    <property type="entry name" value="NADH-SPECIFIC METHYLGLYOXAL REDUCTASE-RELATED"/>
    <property type="match status" value="1"/>
</dbReference>
<protein>
    <submittedName>
        <fullName evidence="3">Aldo/keto reductase family protein</fullName>
    </submittedName>
</protein>
<sequence length="339" mass="37643">MTYRNLGQTGIKVSSLCLGTMMFGGQTDEQVARRITDKAFEQGVNFIDTANVYNGGQSEEVVGRLIAERRKQWVLATKFVNQNPGASGPNDKGASRKNLIQSVESSLQRLGTDYIDLFYLHREDHETRPEETVRALSDLVQAGKLRYWGVSNHRAWKLAEFVRTADLLGVDRPAATQPCYNLANRQPEAEHLSAAEYYGVGVVSFSPLARGVLTGKYDPTLPPPEGSRAGRNDQRIHQTEWRPESLQLAQQIKQHAEARGISAGQFALAWVLNNQLVTSAITGPRTEQQWDDYLPALKYQFTAEDEALVDSLVVTGHPSTPGFNDPSHVIVGRKPRNEA</sequence>
<keyword evidence="1" id="KW-0560">Oxidoreductase</keyword>
<dbReference type="InterPro" id="IPR050523">
    <property type="entry name" value="AKR_Detox_Biosynth"/>
</dbReference>
<reference evidence="3 4" key="1">
    <citation type="journal article" date="2015" name="Genome Announc.">
        <title>Genome Sequence of Mushroom Soft-Rot Pathogen Janthinobacterium agaricidamnosum.</title>
        <authorList>
            <person name="Graupner K."/>
            <person name="Lackner G."/>
            <person name="Hertweck C."/>
        </authorList>
    </citation>
    <scope>NUCLEOTIDE SEQUENCE [LARGE SCALE GENOMIC DNA]</scope>
    <source>
        <strain evidence="4">NBRC 102515 / DSM 9628</strain>
    </source>
</reference>
<dbReference type="InterPro" id="IPR020471">
    <property type="entry name" value="AKR"/>
</dbReference>
<dbReference type="GO" id="GO:0005829">
    <property type="term" value="C:cytosol"/>
    <property type="evidence" value="ECO:0007669"/>
    <property type="project" value="UniProtKB-ARBA"/>
</dbReference>
<organism evidence="3 4">
    <name type="scientific">Janthinobacterium agaricidamnosum NBRC 102515 = DSM 9628</name>
    <dbReference type="NCBI Taxonomy" id="1349767"/>
    <lineage>
        <taxon>Bacteria</taxon>
        <taxon>Pseudomonadati</taxon>
        <taxon>Pseudomonadota</taxon>
        <taxon>Betaproteobacteria</taxon>
        <taxon>Burkholderiales</taxon>
        <taxon>Oxalobacteraceae</taxon>
        <taxon>Janthinobacterium</taxon>
    </lineage>
</organism>
<name>W0V6L9_9BURK</name>
<dbReference type="EMBL" id="HG322949">
    <property type="protein sequence ID" value="CDG84459.1"/>
    <property type="molecule type" value="Genomic_DNA"/>
</dbReference>
<dbReference type="InterPro" id="IPR036812">
    <property type="entry name" value="NAD(P)_OxRdtase_dom_sf"/>
</dbReference>
<dbReference type="Proteomes" id="UP000027604">
    <property type="component" value="Chromosome I"/>
</dbReference>
<dbReference type="PANTHER" id="PTHR43364:SF4">
    <property type="entry name" value="NAD(P)-LINKED OXIDOREDUCTASE SUPERFAMILY PROTEIN"/>
    <property type="match status" value="1"/>
</dbReference>